<accession>A0A0C2T5R7</accession>
<dbReference type="EMBL" id="KN818278">
    <property type="protein sequence ID" value="KIL61899.1"/>
    <property type="molecule type" value="Genomic_DNA"/>
</dbReference>
<feature type="non-terminal residue" evidence="1">
    <location>
        <position position="66"/>
    </location>
</feature>
<dbReference type="AlphaFoldDB" id="A0A0C2T5R7"/>
<dbReference type="Proteomes" id="UP000054549">
    <property type="component" value="Unassembled WGS sequence"/>
</dbReference>
<evidence type="ECO:0000313" key="2">
    <source>
        <dbReference type="Proteomes" id="UP000054549"/>
    </source>
</evidence>
<gene>
    <name evidence="1" type="ORF">M378DRAFT_166375</name>
</gene>
<protein>
    <submittedName>
        <fullName evidence="1">Uncharacterized protein</fullName>
    </submittedName>
</protein>
<organism evidence="1 2">
    <name type="scientific">Amanita muscaria (strain Koide BX008)</name>
    <dbReference type="NCBI Taxonomy" id="946122"/>
    <lineage>
        <taxon>Eukaryota</taxon>
        <taxon>Fungi</taxon>
        <taxon>Dikarya</taxon>
        <taxon>Basidiomycota</taxon>
        <taxon>Agaricomycotina</taxon>
        <taxon>Agaricomycetes</taxon>
        <taxon>Agaricomycetidae</taxon>
        <taxon>Agaricales</taxon>
        <taxon>Pluteineae</taxon>
        <taxon>Amanitaceae</taxon>
        <taxon>Amanita</taxon>
    </lineage>
</organism>
<proteinExistence type="predicted"/>
<sequence>MLKCRSLKPSGSWFTGYRITDLRLQPDVKQLNIRQRRAYLQMSGMHLVHPPRFCRTKKKQIIAKFT</sequence>
<name>A0A0C2T5R7_AMAMK</name>
<evidence type="ECO:0000313" key="1">
    <source>
        <dbReference type="EMBL" id="KIL61899.1"/>
    </source>
</evidence>
<keyword evidence="2" id="KW-1185">Reference proteome</keyword>
<reference evidence="1 2" key="1">
    <citation type="submission" date="2014-04" db="EMBL/GenBank/DDBJ databases">
        <title>Evolutionary Origins and Diversification of the Mycorrhizal Mutualists.</title>
        <authorList>
            <consortium name="DOE Joint Genome Institute"/>
            <consortium name="Mycorrhizal Genomics Consortium"/>
            <person name="Kohler A."/>
            <person name="Kuo A."/>
            <person name="Nagy L.G."/>
            <person name="Floudas D."/>
            <person name="Copeland A."/>
            <person name="Barry K.W."/>
            <person name="Cichocki N."/>
            <person name="Veneault-Fourrey C."/>
            <person name="LaButti K."/>
            <person name="Lindquist E.A."/>
            <person name="Lipzen A."/>
            <person name="Lundell T."/>
            <person name="Morin E."/>
            <person name="Murat C."/>
            <person name="Riley R."/>
            <person name="Ohm R."/>
            <person name="Sun H."/>
            <person name="Tunlid A."/>
            <person name="Henrissat B."/>
            <person name="Grigoriev I.V."/>
            <person name="Hibbett D.S."/>
            <person name="Martin F."/>
        </authorList>
    </citation>
    <scope>NUCLEOTIDE SEQUENCE [LARGE SCALE GENOMIC DNA]</scope>
    <source>
        <strain evidence="1 2">Koide BX008</strain>
    </source>
</reference>
<dbReference type="HOGENOM" id="CLU_2838009_0_0_1"/>
<dbReference type="InParanoid" id="A0A0C2T5R7"/>